<sequence length="446" mass="51731">MDEIEARERFVERFRREFLGRYRFLILPVGTTPEPLIRTILCVEPEKVGFIYTRETADALDRIVEETGLRASQMEKVEVSGSEPGEVYEKISGWVERYDGVAVDITGGKKAMVGGATVAASFYGLDILYNDYEKYDPDTRKPIPGTEVLRILENPFEATQVMIHRLGVEAFNRGDYTEARRLFDEGGRKTRGFPRKRFEVLREMAGVFLSWETFNFGPAYGTLKRVVNEIEEWGLDLGVDTRDLGEKLRILERLSGVKPDNYYPDVLQDPDAVKHLLLTCFTSAERKSRAGRYEDGVLRLYRVCEMAAQHRLALRGVNTEKVHQSGLDQVIIRRYREIKADILSKKHRRHYNPEDIRLPDRIGLMDDYILLKAFDDDLVKDVELRPLFDTIEVRNLAYIEHGMRVVSEKDYGRMRRETERILQGFSGINGLELEKELERYRFPVIE</sequence>
<dbReference type="Proteomes" id="UP000885863">
    <property type="component" value="Unassembled WGS sequence"/>
</dbReference>
<proteinExistence type="predicted"/>
<dbReference type="Gene3D" id="3.40.50.10770">
    <property type="entry name" value="Hypothetical protein VC1899 like domain (Restriction endonuclease-like)"/>
    <property type="match status" value="1"/>
</dbReference>
<name>A0A7C0X3X4_9EURY</name>
<protein>
    <submittedName>
        <fullName evidence="1">TIGR02710 family CRISPR-associated protein</fullName>
    </submittedName>
</protein>
<dbReference type="InterPro" id="IPR014082">
    <property type="entry name" value="CRISPR-assoc_prot_Cas02710"/>
</dbReference>
<dbReference type="EMBL" id="DQZR01000302">
    <property type="protein sequence ID" value="HDM37033.1"/>
    <property type="molecule type" value="Genomic_DNA"/>
</dbReference>
<dbReference type="AlphaFoldDB" id="A0A7C0X3X4"/>
<dbReference type="SUPFAM" id="SSF52980">
    <property type="entry name" value="Restriction endonuclease-like"/>
    <property type="match status" value="1"/>
</dbReference>
<comment type="caution">
    <text evidence="1">The sequence shown here is derived from an EMBL/GenBank/DDBJ whole genome shotgun (WGS) entry which is preliminary data.</text>
</comment>
<gene>
    <name evidence="1" type="ORF">ENG09_07335</name>
</gene>
<accession>A0A7C0X3X4</accession>
<dbReference type="NCBIfam" id="TIGR02710">
    <property type="entry name" value="TIGR02710 family CRISPR-associated CARF protein"/>
    <property type="match status" value="1"/>
</dbReference>
<dbReference type="InterPro" id="IPR011335">
    <property type="entry name" value="Restrct_endonuc-II-like"/>
</dbReference>
<dbReference type="Pfam" id="PF09670">
    <property type="entry name" value="Cas_Cas02710"/>
    <property type="match status" value="1"/>
</dbReference>
<reference evidence="1" key="1">
    <citation type="journal article" date="2020" name="mSystems">
        <title>Genome- and Community-Level Interaction Insights into Carbon Utilization and Element Cycling Functions of Hydrothermarchaeota in Hydrothermal Sediment.</title>
        <authorList>
            <person name="Zhou Z."/>
            <person name="Liu Y."/>
            <person name="Xu W."/>
            <person name="Pan J."/>
            <person name="Luo Z.H."/>
            <person name="Li M."/>
        </authorList>
    </citation>
    <scope>NUCLEOTIDE SEQUENCE [LARGE SCALE GENOMIC DNA]</scope>
    <source>
        <strain evidence="1">HyVt-185</strain>
    </source>
</reference>
<organism evidence="1">
    <name type="scientific">Candidatus Syntropharchaeum butanivorans</name>
    <dbReference type="NCBI Taxonomy" id="1839936"/>
    <lineage>
        <taxon>Archaea</taxon>
        <taxon>Methanobacteriati</taxon>
        <taxon>Methanobacteriota</taxon>
        <taxon>Stenosarchaea group</taxon>
        <taxon>Methanomicrobia</taxon>
        <taxon>Methanosarcinales</taxon>
        <taxon>ANME-2 cluster</taxon>
        <taxon>Candidatus Syntropharchaeum</taxon>
    </lineage>
</organism>
<evidence type="ECO:0000313" key="1">
    <source>
        <dbReference type="EMBL" id="HDM37033.1"/>
    </source>
</evidence>